<dbReference type="Gene3D" id="3.30.70.1560">
    <property type="entry name" value="Alpha-L RNA-binding motif"/>
    <property type="match status" value="1"/>
</dbReference>
<keyword evidence="8" id="KW-1185">Reference proteome</keyword>
<dbReference type="RefSeq" id="WP_160195832.1">
    <property type="nucleotide sequence ID" value="NZ_QXXA01000001.1"/>
</dbReference>
<proteinExistence type="inferred from homology"/>
<dbReference type="PROSITE" id="PS50889">
    <property type="entry name" value="S4"/>
    <property type="match status" value="1"/>
</dbReference>
<dbReference type="InterPro" id="IPR006145">
    <property type="entry name" value="PsdUridine_synth_RsuA/RluA"/>
</dbReference>
<dbReference type="GO" id="GO:0120159">
    <property type="term" value="F:rRNA pseudouridine synthase activity"/>
    <property type="evidence" value="ECO:0007669"/>
    <property type="project" value="UniProtKB-ARBA"/>
</dbReference>
<dbReference type="NCBIfam" id="TIGR00093">
    <property type="entry name" value="pseudouridine synthase"/>
    <property type="match status" value="1"/>
</dbReference>
<dbReference type="Gene3D" id="3.30.70.580">
    <property type="entry name" value="Pseudouridine synthase I, catalytic domain, N-terminal subdomain"/>
    <property type="match status" value="1"/>
</dbReference>
<evidence type="ECO:0000256" key="2">
    <source>
        <dbReference type="ARBA" id="ARBA00022884"/>
    </source>
</evidence>
<gene>
    <name evidence="7" type="ORF">D3Z33_00425</name>
</gene>
<dbReference type="OrthoDB" id="9807213at2"/>
<evidence type="ECO:0000313" key="7">
    <source>
        <dbReference type="EMBL" id="NBI05318.1"/>
    </source>
</evidence>
<dbReference type="SUPFAM" id="SSF55174">
    <property type="entry name" value="Alpha-L RNA-binding motif"/>
    <property type="match status" value="1"/>
</dbReference>
<protein>
    <recommendedName>
        <fullName evidence="5">Pseudouridine synthase</fullName>
        <ecNumber evidence="5">5.4.99.-</ecNumber>
    </recommendedName>
</protein>
<keyword evidence="3 5" id="KW-0413">Isomerase</keyword>
<dbReference type="InterPro" id="IPR002942">
    <property type="entry name" value="S4_RNA-bd"/>
</dbReference>
<name>A0A845QVZ8_9CLOT</name>
<dbReference type="InterPro" id="IPR036986">
    <property type="entry name" value="S4_RNA-bd_sf"/>
</dbReference>
<evidence type="ECO:0000313" key="8">
    <source>
        <dbReference type="Proteomes" id="UP000467132"/>
    </source>
</evidence>
<dbReference type="SMART" id="SM00363">
    <property type="entry name" value="S4"/>
    <property type="match status" value="1"/>
</dbReference>
<dbReference type="InterPro" id="IPR018496">
    <property type="entry name" value="PsdUridine_synth_RsuA/RluB_CS"/>
</dbReference>
<dbReference type="GO" id="GO:0005829">
    <property type="term" value="C:cytosol"/>
    <property type="evidence" value="ECO:0007669"/>
    <property type="project" value="UniProtKB-ARBA"/>
</dbReference>
<dbReference type="PANTHER" id="PTHR47683:SF4">
    <property type="entry name" value="PSEUDOURIDINE SYNTHASE"/>
    <property type="match status" value="1"/>
</dbReference>
<feature type="domain" description="RNA-binding S4" evidence="6">
    <location>
        <begin position="5"/>
        <end position="70"/>
    </location>
</feature>
<dbReference type="InterPro" id="IPR020103">
    <property type="entry name" value="PsdUridine_synth_cat_dom_sf"/>
</dbReference>
<dbReference type="EMBL" id="QXXA01000001">
    <property type="protein sequence ID" value="NBI05318.1"/>
    <property type="molecule type" value="Genomic_DNA"/>
</dbReference>
<dbReference type="AlphaFoldDB" id="A0A845QVZ8"/>
<sequence length="239" mass="27588">MSKKERIDKILANLGYGSRKDIKKNIKSGMVKVNNEVIKNNSIKIDPYKENIKFKNKKINYRKFIYLMLNKPSGVISATEDNHSKTVIDLIDDEYKAFNPFPVGRLDKDTEGLLILTNDGDLAHKLLSPKKHVDKKYYVKVEGYLDENDKTAFKEGLDIGEKNITLPAELDIKKSNEISECYVIIREGKFHQIKRMFISLGKKVIYLKRISMGNVELDSNLKLGEYRELTSKEIDILNR</sequence>
<dbReference type="Pfam" id="PF01479">
    <property type="entry name" value="S4"/>
    <property type="match status" value="1"/>
</dbReference>
<evidence type="ECO:0000256" key="1">
    <source>
        <dbReference type="ARBA" id="ARBA00008348"/>
    </source>
</evidence>
<keyword evidence="2 4" id="KW-0694">RNA-binding</keyword>
<accession>A0A845QVZ8</accession>
<dbReference type="InterPro" id="IPR042092">
    <property type="entry name" value="PsdUridine_s_RsuA/RluB/E/F_cat"/>
</dbReference>
<dbReference type="Proteomes" id="UP000467132">
    <property type="component" value="Unassembled WGS sequence"/>
</dbReference>
<dbReference type="EC" id="5.4.99.-" evidence="5"/>
<evidence type="ECO:0000256" key="3">
    <source>
        <dbReference type="ARBA" id="ARBA00023235"/>
    </source>
</evidence>
<dbReference type="InterPro" id="IPR020094">
    <property type="entry name" value="TruA/RsuA/RluB/E/F_N"/>
</dbReference>
<dbReference type="InterPro" id="IPR050343">
    <property type="entry name" value="RsuA_PseudoU_synthase"/>
</dbReference>
<dbReference type="GO" id="GO:0000455">
    <property type="term" value="P:enzyme-directed rRNA pseudouridine synthesis"/>
    <property type="evidence" value="ECO:0007669"/>
    <property type="project" value="UniProtKB-ARBA"/>
</dbReference>
<dbReference type="CDD" id="cd00165">
    <property type="entry name" value="S4"/>
    <property type="match status" value="1"/>
</dbReference>
<dbReference type="GO" id="GO:0003723">
    <property type="term" value="F:RNA binding"/>
    <property type="evidence" value="ECO:0007669"/>
    <property type="project" value="UniProtKB-KW"/>
</dbReference>
<reference evidence="7 8" key="1">
    <citation type="submission" date="2018-08" db="EMBL/GenBank/DDBJ databases">
        <title>Murine metabolic-syndrome-specific gut microbial biobank.</title>
        <authorList>
            <person name="Liu C."/>
        </authorList>
    </citation>
    <scope>NUCLEOTIDE SEQUENCE [LARGE SCALE GENOMIC DNA]</scope>
    <source>
        <strain evidence="7 8">583</strain>
    </source>
</reference>
<dbReference type="CDD" id="cd02553">
    <property type="entry name" value="PseudoU_synth_RsuA"/>
    <property type="match status" value="1"/>
</dbReference>
<organism evidence="7 8">
    <name type="scientific">Senegalia massiliensis</name>
    <dbReference type="NCBI Taxonomy" id="1720316"/>
    <lineage>
        <taxon>Bacteria</taxon>
        <taxon>Bacillati</taxon>
        <taxon>Bacillota</taxon>
        <taxon>Clostridia</taxon>
        <taxon>Eubacteriales</taxon>
        <taxon>Clostridiaceae</taxon>
        <taxon>Senegalia</taxon>
    </lineage>
</organism>
<comment type="similarity">
    <text evidence="1 5">Belongs to the pseudouridine synthase RsuA family.</text>
</comment>
<evidence type="ECO:0000256" key="5">
    <source>
        <dbReference type="RuleBase" id="RU003887"/>
    </source>
</evidence>
<dbReference type="PANTHER" id="PTHR47683">
    <property type="entry name" value="PSEUDOURIDINE SYNTHASE FAMILY PROTEIN-RELATED"/>
    <property type="match status" value="1"/>
</dbReference>
<dbReference type="InterPro" id="IPR000748">
    <property type="entry name" value="PsdUridine_synth_RsuA/RluB/E/F"/>
</dbReference>
<dbReference type="SUPFAM" id="SSF55120">
    <property type="entry name" value="Pseudouridine synthase"/>
    <property type="match status" value="1"/>
</dbReference>
<comment type="caution">
    <text evidence="7">The sequence shown here is derived from an EMBL/GenBank/DDBJ whole genome shotgun (WGS) entry which is preliminary data.</text>
</comment>
<dbReference type="PROSITE" id="PS01149">
    <property type="entry name" value="PSI_RSU"/>
    <property type="match status" value="1"/>
</dbReference>
<evidence type="ECO:0000256" key="4">
    <source>
        <dbReference type="PROSITE-ProRule" id="PRU00182"/>
    </source>
</evidence>
<evidence type="ECO:0000259" key="6">
    <source>
        <dbReference type="SMART" id="SM00363"/>
    </source>
</evidence>
<dbReference type="Pfam" id="PF00849">
    <property type="entry name" value="PseudoU_synth_2"/>
    <property type="match status" value="1"/>
</dbReference>
<dbReference type="FunFam" id="3.30.70.1560:FF:000001">
    <property type="entry name" value="Pseudouridine synthase"/>
    <property type="match status" value="1"/>
</dbReference>
<dbReference type="Gene3D" id="3.10.290.10">
    <property type="entry name" value="RNA-binding S4 domain"/>
    <property type="match status" value="1"/>
</dbReference>